<protein>
    <submittedName>
        <fullName evidence="1">Uncharacterized protein</fullName>
    </submittedName>
</protein>
<dbReference type="AlphaFoldDB" id="A0A0D0DNW3"/>
<organism evidence="1 2">
    <name type="scientific">Paxillus rubicundulus Ve08.2h10</name>
    <dbReference type="NCBI Taxonomy" id="930991"/>
    <lineage>
        <taxon>Eukaryota</taxon>
        <taxon>Fungi</taxon>
        <taxon>Dikarya</taxon>
        <taxon>Basidiomycota</taxon>
        <taxon>Agaricomycotina</taxon>
        <taxon>Agaricomycetes</taxon>
        <taxon>Agaricomycetidae</taxon>
        <taxon>Boletales</taxon>
        <taxon>Paxilineae</taxon>
        <taxon>Paxillaceae</taxon>
        <taxon>Paxillus</taxon>
    </lineage>
</organism>
<proteinExistence type="predicted"/>
<sequence length="81" mass="8916">QVLPHGILELVHTSPGDYGALDFKMPVDHVCKIYIKHTHPIFELVPPALGGFLEDCYNGLGHPPIDCKSAWGVYHALLSII</sequence>
<dbReference type="HOGENOM" id="CLU_170774_0_0_1"/>
<dbReference type="InParanoid" id="A0A0D0DNW3"/>
<dbReference type="EMBL" id="KN826032">
    <property type="protein sequence ID" value="KIK80385.1"/>
    <property type="molecule type" value="Genomic_DNA"/>
</dbReference>
<dbReference type="OrthoDB" id="5946233at2759"/>
<feature type="non-terminal residue" evidence="1">
    <location>
        <position position="1"/>
    </location>
</feature>
<evidence type="ECO:0000313" key="1">
    <source>
        <dbReference type="EMBL" id="KIK80385.1"/>
    </source>
</evidence>
<gene>
    <name evidence="1" type="ORF">PAXRUDRAFT_158845</name>
</gene>
<dbReference type="STRING" id="930991.A0A0D0DNW3"/>
<name>A0A0D0DNW3_9AGAM</name>
<accession>A0A0D0DNW3</accession>
<evidence type="ECO:0000313" key="2">
    <source>
        <dbReference type="Proteomes" id="UP000054538"/>
    </source>
</evidence>
<reference evidence="1 2" key="1">
    <citation type="submission" date="2014-04" db="EMBL/GenBank/DDBJ databases">
        <authorList>
            <consortium name="DOE Joint Genome Institute"/>
            <person name="Kuo A."/>
            <person name="Kohler A."/>
            <person name="Jargeat P."/>
            <person name="Nagy L.G."/>
            <person name="Floudas D."/>
            <person name="Copeland A."/>
            <person name="Barry K.W."/>
            <person name="Cichocki N."/>
            <person name="Veneault-Fourrey C."/>
            <person name="LaButti K."/>
            <person name="Lindquist E.A."/>
            <person name="Lipzen A."/>
            <person name="Lundell T."/>
            <person name="Morin E."/>
            <person name="Murat C."/>
            <person name="Sun H."/>
            <person name="Tunlid A."/>
            <person name="Henrissat B."/>
            <person name="Grigoriev I.V."/>
            <person name="Hibbett D.S."/>
            <person name="Martin F."/>
            <person name="Nordberg H.P."/>
            <person name="Cantor M.N."/>
            <person name="Hua S.X."/>
        </authorList>
    </citation>
    <scope>NUCLEOTIDE SEQUENCE [LARGE SCALE GENOMIC DNA]</scope>
    <source>
        <strain evidence="1 2">Ve08.2h10</strain>
    </source>
</reference>
<dbReference type="Proteomes" id="UP000054538">
    <property type="component" value="Unassembled WGS sequence"/>
</dbReference>
<keyword evidence="2" id="KW-1185">Reference proteome</keyword>
<reference evidence="2" key="2">
    <citation type="submission" date="2015-01" db="EMBL/GenBank/DDBJ databases">
        <title>Evolutionary Origins and Diversification of the Mycorrhizal Mutualists.</title>
        <authorList>
            <consortium name="DOE Joint Genome Institute"/>
            <consortium name="Mycorrhizal Genomics Consortium"/>
            <person name="Kohler A."/>
            <person name="Kuo A."/>
            <person name="Nagy L.G."/>
            <person name="Floudas D."/>
            <person name="Copeland A."/>
            <person name="Barry K.W."/>
            <person name="Cichocki N."/>
            <person name="Veneault-Fourrey C."/>
            <person name="LaButti K."/>
            <person name="Lindquist E.A."/>
            <person name="Lipzen A."/>
            <person name="Lundell T."/>
            <person name="Morin E."/>
            <person name="Murat C."/>
            <person name="Riley R."/>
            <person name="Ohm R."/>
            <person name="Sun H."/>
            <person name="Tunlid A."/>
            <person name="Henrissat B."/>
            <person name="Grigoriev I.V."/>
            <person name="Hibbett D.S."/>
            <person name="Martin F."/>
        </authorList>
    </citation>
    <scope>NUCLEOTIDE SEQUENCE [LARGE SCALE GENOMIC DNA]</scope>
    <source>
        <strain evidence="2">Ve08.2h10</strain>
    </source>
</reference>